<dbReference type="OrthoDB" id="9798430at2"/>
<dbReference type="KEGG" id="xho:A9255_04325"/>
<dbReference type="EMBL" id="NJAI01000006">
    <property type="protein sequence ID" value="PHM53653.1"/>
    <property type="molecule type" value="Genomic_DNA"/>
</dbReference>
<evidence type="ECO:0000313" key="5">
    <source>
        <dbReference type="Proteomes" id="UP000225433"/>
    </source>
</evidence>
<dbReference type="PROSITE" id="PS51819">
    <property type="entry name" value="VOC"/>
    <property type="match status" value="1"/>
</dbReference>
<evidence type="ECO:0000313" key="2">
    <source>
        <dbReference type="EMBL" id="AOM39866.1"/>
    </source>
</evidence>
<keyword evidence="4" id="KW-1185">Reference proteome</keyword>
<dbReference type="STRING" id="351679.A9255_04325"/>
<dbReference type="InterPro" id="IPR037523">
    <property type="entry name" value="VOC_core"/>
</dbReference>
<dbReference type="AlphaFoldDB" id="A0A2G0Q355"/>
<evidence type="ECO:0000313" key="3">
    <source>
        <dbReference type="EMBL" id="PHM53653.1"/>
    </source>
</evidence>
<dbReference type="RefSeq" id="WP_069315613.1">
    <property type="nucleotide sequence ID" value="NZ_CAWNQJ010000090.1"/>
</dbReference>
<dbReference type="InterPro" id="IPR029068">
    <property type="entry name" value="Glyas_Bleomycin-R_OHBP_Dase"/>
</dbReference>
<dbReference type="SUPFAM" id="SSF54593">
    <property type="entry name" value="Glyoxalase/Bleomycin resistance protein/Dihydroxybiphenyl dioxygenase"/>
    <property type="match status" value="1"/>
</dbReference>
<evidence type="ECO:0000259" key="1">
    <source>
        <dbReference type="PROSITE" id="PS51819"/>
    </source>
</evidence>
<reference evidence="3 5" key="2">
    <citation type="journal article" date="2017" name="Nat. Microbiol.">
        <title>Natural product diversity associated with the nematode symbionts Photorhabdus and Xenorhabdus.</title>
        <authorList>
            <person name="Tobias N.J."/>
            <person name="Wolff H."/>
            <person name="Djahanschiri B."/>
            <person name="Grundmann F."/>
            <person name="Kronenwerth M."/>
            <person name="Shi Y.M."/>
            <person name="Simonyi S."/>
            <person name="Grun P."/>
            <person name="Shapiro-Ilan D."/>
            <person name="Pidot S.J."/>
            <person name="Stinear T.P."/>
            <person name="Ebersberger I."/>
            <person name="Bode H.B."/>
        </authorList>
    </citation>
    <scope>NUCLEOTIDE SEQUENCE [LARGE SCALE GENOMIC DNA]</scope>
    <source>
        <strain evidence="3 5">DSM 17903</strain>
    </source>
</reference>
<gene>
    <name evidence="2" type="ORF">A9255_04325</name>
    <name evidence="3" type="ORF">Xhom_03652</name>
</gene>
<reference evidence="2 4" key="1">
    <citation type="submission" date="2016-06" db="EMBL/GenBank/DDBJ databases">
        <title>Bacterial characters and pathogenicity of Xenorhabdus hominickii from an entomopathogenic nematode, Steinernema monticolum.</title>
        <authorList>
            <person name="Park Y."/>
            <person name="Kim Y."/>
        </authorList>
    </citation>
    <scope>NUCLEOTIDE SEQUENCE [LARGE SCALE GENOMIC DNA]</scope>
    <source>
        <strain evidence="2 4">ANU1</strain>
    </source>
</reference>
<name>A0A2G0Q355_XENHO</name>
<organism evidence="3 5">
    <name type="scientific">Xenorhabdus hominickii</name>
    <dbReference type="NCBI Taxonomy" id="351679"/>
    <lineage>
        <taxon>Bacteria</taxon>
        <taxon>Pseudomonadati</taxon>
        <taxon>Pseudomonadota</taxon>
        <taxon>Gammaproteobacteria</taxon>
        <taxon>Enterobacterales</taxon>
        <taxon>Morganellaceae</taxon>
        <taxon>Xenorhabdus</taxon>
    </lineage>
</organism>
<proteinExistence type="predicted"/>
<protein>
    <submittedName>
        <fullName evidence="3">Glyoxalase</fullName>
    </submittedName>
</protein>
<accession>A0A2G0Q355</accession>
<dbReference type="Pfam" id="PF12681">
    <property type="entry name" value="Glyoxalase_2"/>
    <property type="match status" value="1"/>
</dbReference>
<sequence>MKLGYIVIYVHSVSETLEFYEKAFGFQRKFIDSSGDYGEIDTVTTTLAFASLTLGQYNFGREYFIPTNPDTKPLGFELAFTTENIHSAHQSAVNAGAISVQKPMKKPWGQTVSYVRSLEGTLIELCTPIDG</sequence>
<evidence type="ECO:0000313" key="4">
    <source>
        <dbReference type="Proteomes" id="UP000094600"/>
    </source>
</evidence>
<dbReference type="InterPro" id="IPR025870">
    <property type="entry name" value="Glyoxalase-like_dom"/>
</dbReference>
<dbReference type="Proteomes" id="UP000094600">
    <property type="component" value="Chromosome"/>
</dbReference>
<dbReference type="Gene3D" id="3.10.180.10">
    <property type="entry name" value="2,3-Dihydroxybiphenyl 1,2-Dioxygenase, domain 1"/>
    <property type="match status" value="1"/>
</dbReference>
<dbReference type="Proteomes" id="UP000225433">
    <property type="component" value="Unassembled WGS sequence"/>
</dbReference>
<dbReference type="EMBL" id="CP016176">
    <property type="protein sequence ID" value="AOM39866.1"/>
    <property type="molecule type" value="Genomic_DNA"/>
</dbReference>
<feature type="domain" description="VOC" evidence="1">
    <location>
        <begin position="2"/>
        <end position="128"/>
    </location>
</feature>